<feature type="domain" description="Bulb-type lectin" evidence="6">
    <location>
        <begin position="27"/>
        <end position="158"/>
    </location>
</feature>
<feature type="signal peptide" evidence="5">
    <location>
        <begin position="1"/>
        <end position="22"/>
    </location>
</feature>
<evidence type="ECO:0000256" key="1">
    <source>
        <dbReference type="ARBA" id="ARBA00003061"/>
    </source>
</evidence>
<dbReference type="InterPro" id="IPR000858">
    <property type="entry name" value="S_locus_glycoprot_dom"/>
</dbReference>
<name>A0ABS8RKP1_DATST</name>
<dbReference type="PROSITE" id="PS50948">
    <property type="entry name" value="PAN"/>
    <property type="match status" value="1"/>
</dbReference>
<dbReference type="EMBL" id="JACEIK010000007">
    <property type="protein sequence ID" value="MCD7446184.1"/>
    <property type="molecule type" value="Genomic_DNA"/>
</dbReference>
<comment type="function">
    <text evidence="1">Involved in sporophytic self-incompatibility system (the inability of flowering plants to achieve self-fertilization).</text>
</comment>
<proteinExistence type="predicted"/>
<dbReference type="InterPro" id="IPR003609">
    <property type="entry name" value="Pan_app"/>
</dbReference>
<keyword evidence="9" id="KW-1185">Reference proteome</keyword>
<dbReference type="SUPFAM" id="SSF51110">
    <property type="entry name" value="alpha-D-mannose-specific plant lectins"/>
    <property type="match status" value="1"/>
</dbReference>
<dbReference type="PIRSF" id="PIRSF002686">
    <property type="entry name" value="SLG"/>
    <property type="match status" value="1"/>
</dbReference>
<feature type="chain" id="PRO_5045876912" evidence="5">
    <location>
        <begin position="23"/>
        <end position="437"/>
    </location>
</feature>
<evidence type="ECO:0000256" key="4">
    <source>
        <dbReference type="ARBA" id="ARBA00023180"/>
    </source>
</evidence>
<dbReference type="PROSITE" id="PS50927">
    <property type="entry name" value="BULB_LECTIN"/>
    <property type="match status" value="1"/>
</dbReference>
<evidence type="ECO:0000313" key="9">
    <source>
        <dbReference type="Proteomes" id="UP000823775"/>
    </source>
</evidence>
<dbReference type="PANTHER" id="PTHR32444">
    <property type="entry name" value="BULB-TYPE LECTIN DOMAIN-CONTAINING PROTEIN"/>
    <property type="match status" value="1"/>
</dbReference>
<evidence type="ECO:0000256" key="2">
    <source>
        <dbReference type="ARBA" id="ARBA00022729"/>
    </source>
</evidence>
<gene>
    <name evidence="8" type="ORF">HAX54_045241</name>
</gene>
<accession>A0ABS8RKP1</accession>
<dbReference type="CDD" id="cd00028">
    <property type="entry name" value="B_lectin"/>
    <property type="match status" value="1"/>
</dbReference>
<evidence type="ECO:0000259" key="7">
    <source>
        <dbReference type="PROSITE" id="PS50948"/>
    </source>
</evidence>
<dbReference type="PANTHER" id="PTHR32444:SF175">
    <property type="entry name" value="BULB-TYPE LECTIN DOMAIN-CONTAINING PROTEIN"/>
    <property type="match status" value="1"/>
</dbReference>
<dbReference type="Proteomes" id="UP000823775">
    <property type="component" value="Unassembled WGS sequence"/>
</dbReference>
<evidence type="ECO:0000256" key="5">
    <source>
        <dbReference type="SAM" id="SignalP"/>
    </source>
</evidence>
<dbReference type="InterPro" id="IPR035446">
    <property type="entry name" value="SLSG/EP1"/>
</dbReference>
<keyword evidence="2 5" id="KW-0732">Signal</keyword>
<evidence type="ECO:0000256" key="3">
    <source>
        <dbReference type="ARBA" id="ARBA00023157"/>
    </source>
</evidence>
<protein>
    <submittedName>
        <fullName evidence="8">Uncharacterized protein</fullName>
    </submittedName>
</protein>
<dbReference type="Pfam" id="PF00954">
    <property type="entry name" value="S_locus_glycop"/>
    <property type="match status" value="1"/>
</dbReference>
<organism evidence="8 9">
    <name type="scientific">Datura stramonium</name>
    <name type="common">Jimsonweed</name>
    <name type="synonym">Common thornapple</name>
    <dbReference type="NCBI Taxonomy" id="4076"/>
    <lineage>
        <taxon>Eukaryota</taxon>
        <taxon>Viridiplantae</taxon>
        <taxon>Streptophyta</taxon>
        <taxon>Embryophyta</taxon>
        <taxon>Tracheophyta</taxon>
        <taxon>Spermatophyta</taxon>
        <taxon>Magnoliopsida</taxon>
        <taxon>eudicotyledons</taxon>
        <taxon>Gunneridae</taxon>
        <taxon>Pentapetalae</taxon>
        <taxon>asterids</taxon>
        <taxon>lamiids</taxon>
        <taxon>Solanales</taxon>
        <taxon>Solanaceae</taxon>
        <taxon>Solanoideae</taxon>
        <taxon>Datureae</taxon>
        <taxon>Datura</taxon>
    </lineage>
</organism>
<keyword evidence="4" id="KW-0325">Glycoprotein</keyword>
<keyword evidence="3" id="KW-1015">Disulfide bond</keyword>
<reference evidence="8 9" key="1">
    <citation type="journal article" date="2021" name="BMC Genomics">
        <title>Datura genome reveals duplications of psychoactive alkaloid biosynthetic genes and high mutation rate following tissue culture.</title>
        <authorList>
            <person name="Rajewski A."/>
            <person name="Carter-House D."/>
            <person name="Stajich J."/>
            <person name="Litt A."/>
        </authorList>
    </citation>
    <scope>NUCLEOTIDE SEQUENCE [LARGE SCALE GENOMIC DNA]</scope>
    <source>
        <strain evidence="8">AR-01</strain>
    </source>
</reference>
<dbReference type="SMART" id="SM00108">
    <property type="entry name" value="B_lectin"/>
    <property type="match status" value="1"/>
</dbReference>
<feature type="domain" description="Apple" evidence="7">
    <location>
        <begin position="357"/>
        <end position="437"/>
    </location>
</feature>
<dbReference type="Pfam" id="PF01453">
    <property type="entry name" value="B_lectin"/>
    <property type="match status" value="1"/>
</dbReference>
<comment type="caution">
    <text evidence="8">The sequence shown here is derived from an EMBL/GenBank/DDBJ whole genome shotgun (WGS) entry which is preliminary data.</text>
</comment>
<dbReference type="InterPro" id="IPR001480">
    <property type="entry name" value="Bulb-type_lectin_dom"/>
</dbReference>
<sequence>MSSSYSCLLVITLCSLFIAALANVPPSKTFKYINEGSFGEYLVEYDADYRVLNIVNFPFTLCFFNSTPNAFILGLRMGHRRSESVMRWVWEANRGKPVRENATLTFGTDGNLVLSDVDGTVAWHTNTANKGVTGLKLLPNGNLVLHDKNDRVVWQSFDHPTDTLLVGQALRAKGPSRLVSRKSSKEPVDGPYSFVLEGRHWAMYYASVNSQRPLPYFKSDDYGNGKGSLANFVFYCEPEYGANYAFELGFGFNMTNSPSSGTSIFTRPKYNSTYTMLRVDMDGNLRMYTYEPNVDWRAWEITYQLFDRDNDGKSECKLPRRCGSLGVCEDSQCVACPSPRGFIGWSKGCAPPKLPACRGGLNVDYYKVEGVEHFTNDYNEGIGPMKLSECNDRCNKDCKCLGFFYREESSKCLVVPELGALVKVDNSSHVGYIKISK</sequence>
<evidence type="ECO:0000313" key="8">
    <source>
        <dbReference type="EMBL" id="MCD7446184.1"/>
    </source>
</evidence>
<dbReference type="Gene3D" id="2.90.10.10">
    <property type="entry name" value="Bulb-type lectin domain"/>
    <property type="match status" value="1"/>
</dbReference>
<evidence type="ECO:0000259" key="6">
    <source>
        <dbReference type="PROSITE" id="PS50927"/>
    </source>
</evidence>
<dbReference type="InterPro" id="IPR036426">
    <property type="entry name" value="Bulb-type_lectin_dom_sf"/>
</dbReference>